<evidence type="ECO:0000256" key="3">
    <source>
        <dbReference type="ARBA" id="ARBA00022741"/>
    </source>
</evidence>
<evidence type="ECO:0000256" key="2">
    <source>
        <dbReference type="ARBA" id="ARBA00022598"/>
    </source>
</evidence>
<dbReference type="PROSITE" id="PS00455">
    <property type="entry name" value="AMP_BINDING"/>
    <property type="match status" value="1"/>
</dbReference>
<name>A0A846RVF7_9MICO</name>
<feature type="domain" description="Acetyl-coenzyme A synthetase N-terminal" evidence="7">
    <location>
        <begin position="37"/>
        <end position="93"/>
    </location>
</feature>
<evidence type="ECO:0000259" key="5">
    <source>
        <dbReference type="Pfam" id="PF00501"/>
    </source>
</evidence>
<dbReference type="InterPro" id="IPR045851">
    <property type="entry name" value="AMP-bd_C_sf"/>
</dbReference>
<dbReference type="InterPro" id="IPR042099">
    <property type="entry name" value="ANL_N_sf"/>
</dbReference>
<dbReference type="Pfam" id="PF16177">
    <property type="entry name" value="ACAS_N"/>
    <property type="match status" value="1"/>
</dbReference>
<dbReference type="GO" id="GO:0030729">
    <property type="term" value="F:acetoacetate-CoA ligase activity"/>
    <property type="evidence" value="ECO:0007669"/>
    <property type="project" value="UniProtKB-EC"/>
</dbReference>
<protein>
    <submittedName>
        <fullName evidence="8">Acetoacetyl-CoA synthetase</fullName>
        <ecNumber evidence="8">6.2.1.16</ecNumber>
    </submittedName>
</protein>
<keyword evidence="4" id="KW-0067">ATP-binding</keyword>
<dbReference type="InterPro" id="IPR025110">
    <property type="entry name" value="AMP-bd_C"/>
</dbReference>
<dbReference type="PANTHER" id="PTHR42921">
    <property type="entry name" value="ACETOACETYL-COA SYNTHETASE"/>
    <property type="match status" value="1"/>
</dbReference>
<dbReference type="Gene3D" id="3.40.50.12780">
    <property type="entry name" value="N-terminal domain of ligase-like"/>
    <property type="match status" value="1"/>
</dbReference>
<dbReference type="GO" id="GO:0006629">
    <property type="term" value="P:lipid metabolic process"/>
    <property type="evidence" value="ECO:0007669"/>
    <property type="project" value="InterPro"/>
</dbReference>
<dbReference type="AlphaFoldDB" id="A0A846RVF7"/>
<feature type="domain" description="AMP-dependent synthetase/ligase" evidence="5">
    <location>
        <begin position="103"/>
        <end position="476"/>
    </location>
</feature>
<dbReference type="InterPro" id="IPR020845">
    <property type="entry name" value="AMP-binding_CS"/>
</dbReference>
<dbReference type="RefSeq" id="WP_167949111.1">
    <property type="nucleotide sequence ID" value="NZ_BAAAPQ010000026.1"/>
</dbReference>
<evidence type="ECO:0000259" key="7">
    <source>
        <dbReference type="Pfam" id="PF16177"/>
    </source>
</evidence>
<dbReference type="Pfam" id="PF00501">
    <property type="entry name" value="AMP-binding"/>
    <property type="match status" value="1"/>
</dbReference>
<dbReference type="NCBIfam" id="TIGR01217">
    <property type="entry name" value="ac_ac_CoA_syn"/>
    <property type="match status" value="1"/>
</dbReference>
<dbReference type="Pfam" id="PF13193">
    <property type="entry name" value="AMP-binding_C"/>
    <property type="match status" value="1"/>
</dbReference>
<evidence type="ECO:0000256" key="1">
    <source>
        <dbReference type="ARBA" id="ARBA00006432"/>
    </source>
</evidence>
<sequence length="668" mass="73259">MTAEPIWRTNPEQTPRPQIYAFTEFANKRTGQGMASYDDLWRWSVNDLDGFWGAVWDFFDIISDEPYTEVLADRSMPGAEWFPGTHVNYAEHALRAALDERLVDEPAIITVTEGGDSIEVTWRELRRQVGSVAAWMRERGVEQGDRVVGYLPNTHHALVAFLASASIGAIWSACAQDYAAEGAAAKLGQLEPTALFAADGYFWNGQTFDRRDQVADLAALIPSLRAVVRIDNLGAEPLDEQDPIAELVAWDDIASGDTPPEFVRVDFDTPLWVLYSSGTTGIPKGIVHSHGGVVIDHLRLLGLQLDLRPGDRFFWYTNTNWMMWNLVASALLAGATTVCFDGSPLYPGPRRLWEIAADTHANVLGVSPGIFLSGMKAGLKPGEELDLSALRTIGATGAPVPAQCFPWVRDAVGERVQLASTSGGTDVVSGFAGSAPNLEVWSGELSAPILGVALQSWDNDGEPLIDEVGEMVITEPMPSMPVKFWNDPDAQRYRDTYFSMFRGVWRHGDWITITDHGSVIISGRSDATLNRHGVRLGSADIYDVVDGIAEVAESLVIGAEQPNGGYWMPLFVVLAEGVELDDQLRKRIKDELRTKASPRHVPDDIIDVPAIPHTRTGKKLEVPVKRLIQGHPLERVANPDAVDAFEALTYFTRFAVEEGSADQKGSAD</sequence>
<feature type="domain" description="AMP-binding enzyme C-terminal" evidence="6">
    <location>
        <begin position="549"/>
        <end position="618"/>
    </location>
</feature>
<dbReference type="InterPro" id="IPR000873">
    <property type="entry name" value="AMP-dep_synth/lig_dom"/>
</dbReference>
<reference evidence="8 9" key="1">
    <citation type="submission" date="2020-03" db="EMBL/GenBank/DDBJ databases">
        <title>Sequencing the genomes of 1000 actinobacteria strains.</title>
        <authorList>
            <person name="Klenk H.-P."/>
        </authorList>
    </citation>
    <scope>NUCLEOTIDE SEQUENCE [LARGE SCALE GENOMIC DNA]</scope>
    <source>
        <strain evidence="8 9">DSM 18964</strain>
    </source>
</reference>
<keyword evidence="2 8" id="KW-0436">Ligase</keyword>
<evidence type="ECO:0000256" key="4">
    <source>
        <dbReference type="ARBA" id="ARBA00022840"/>
    </source>
</evidence>
<comment type="similarity">
    <text evidence="1">Belongs to the ATP-dependent AMP-binding enzyme family.</text>
</comment>
<dbReference type="NCBIfam" id="NF002937">
    <property type="entry name" value="PRK03584.1"/>
    <property type="match status" value="1"/>
</dbReference>
<dbReference type="EC" id="6.2.1.16" evidence="8"/>
<keyword evidence="9" id="KW-1185">Reference proteome</keyword>
<dbReference type="SUPFAM" id="SSF56801">
    <property type="entry name" value="Acetyl-CoA synthetase-like"/>
    <property type="match status" value="1"/>
</dbReference>
<evidence type="ECO:0000313" key="8">
    <source>
        <dbReference type="EMBL" id="NJC55020.1"/>
    </source>
</evidence>
<gene>
    <name evidence="8" type="ORF">BKA07_000055</name>
</gene>
<dbReference type="EMBL" id="JAATJN010000001">
    <property type="protein sequence ID" value="NJC55020.1"/>
    <property type="molecule type" value="Genomic_DNA"/>
</dbReference>
<keyword evidence="3" id="KW-0547">Nucleotide-binding</keyword>
<dbReference type="Proteomes" id="UP000576792">
    <property type="component" value="Unassembled WGS sequence"/>
</dbReference>
<evidence type="ECO:0000313" key="9">
    <source>
        <dbReference type="Proteomes" id="UP000576792"/>
    </source>
</evidence>
<dbReference type="Gene3D" id="3.30.300.30">
    <property type="match status" value="1"/>
</dbReference>
<dbReference type="InterPro" id="IPR032387">
    <property type="entry name" value="ACAS_N"/>
</dbReference>
<dbReference type="InterPro" id="IPR005914">
    <property type="entry name" value="Acac_CoA_synth"/>
</dbReference>
<dbReference type="GO" id="GO:0005524">
    <property type="term" value="F:ATP binding"/>
    <property type="evidence" value="ECO:0007669"/>
    <property type="project" value="UniProtKB-KW"/>
</dbReference>
<organism evidence="8 9">
    <name type="scientific">Brevibacterium marinum</name>
    <dbReference type="NCBI Taxonomy" id="418643"/>
    <lineage>
        <taxon>Bacteria</taxon>
        <taxon>Bacillati</taxon>
        <taxon>Actinomycetota</taxon>
        <taxon>Actinomycetes</taxon>
        <taxon>Micrococcales</taxon>
        <taxon>Brevibacteriaceae</taxon>
        <taxon>Brevibacterium</taxon>
    </lineage>
</organism>
<dbReference type="PANTHER" id="PTHR42921:SF1">
    <property type="entry name" value="ACETOACETYL-COA SYNTHETASE"/>
    <property type="match status" value="1"/>
</dbReference>
<proteinExistence type="inferred from homology"/>
<comment type="caution">
    <text evidence="8">The sequence shown here is derived from an EMBL/GenBank/DDBJ whole genome shotgun (WGS) entry which is preliminary data.</text>
</comment>
<accession>A0A846RVF7</accession>
<evidence type="ECO:0000259" key="6">
    <source>
        <dbReference type="Pfam" id="PF13193"/>
    </source>
</evidence>